<dbReference type="PANTHER" id="PTHR47959:SF24">
    <property type="entry name" value="ATP-DEPENDENT RNA HELICASE"/>
    <property type="match status" value="1"/>
</dbReference>
<evidence type="ECO:0000313" key="7">
    <source>
        <dbReference type="Proteomes" id="UP000594261"/>
    </source>
</evidence>
<keyword evidence="4" id="KW-0067">ATP-binding</keyword>
<dbReference type="CDD" id="cd18787">
    <property type="entry name" value="SF2_C_DEAD"/>
    <property type="match status" value="1"/>
</dbReference>
<evidence type="ECO:0000256" key="3">
    <source>
        <dbReference type="ARBA" id="ARBA00022806"/>
    </source>
</evidence>
<dbReference type="EnsemblPlants" id="QL02p034497:mrna">
    <property type="protein sequence ID" value="QL02p034497:mrna"/>
    <property type="gene ID" value="QL02p034497"/>
</dbReference>
<dbReference type="InterPro" id="IPR050079">
    <property type="entry name" value="DEAD_box_RNA_helicase"/>
</dbReference>
<dbReference type="GO" id="GO:0005829">
    <property type="term" value="C:cytosol"/>
    <property type="evidence" value="ECO:0007669"/>
    <property type="project" value="TreeGrafter"/>
</dbReference>
<evidence type="ECO:0000259" key="5">
    <source>
        <dbReference type="PROSITE" id="PS51194"/>
    </source>
</evidence>
<dbReference type="InParanoid" id="A0A7N2KWD0"/>
<dbReference type="Gene3D" id="3.40.50.300">
    <property type="entry name" value="P-loop containing nucleotide triphosphate hydrolases"/>
    <property type="match status" value="1"/>
</dbReference>
<sequence length="150" mass="17259">MACILKDCYLAYILIEMFGCTSVVFTRNCKATHFLTIMLRHLGLRAIPISGRMSQSNRVGALNQFMVGECNILICTDAAMRGFDIPSVNLVIYYDIPTDMKDYIHQMGRTARSTVAIFLVKQYEMEWFIKIENIFGKKFPEFPCQHELVL</sequence>
<dbReference type="GO" id="GO:0016787">
    <property type="term" value="F:hydrolase activity"/>
    <property type="evidence" value="ECO:0007669"/>
    <property type="project" value="UniProtKB-KW"/>
</dbReference>
<dbReference type="GO" id="GO:0005524">
    <property type="term" value="F:ATP binding"/>
    <property type="evidence" value="ECO:0007669"/>
    <property type="project" value="UniProtKB-KW"/>
</dbReference>
<protein>
    <recommendedName>
        <fullName evidence="5">Helicase C-terminal domain-containing protein</fullName>
    </recommendedName>
</protein>
<reference evidence="7" key="1">
    <citation type="journal article" date="2016" name="G3 (Bethesda)">
        <title>First Draft Assembly and Annotation of the Genome of a California Endemic Oak Quercus lobata Nee (Fagaceae).</title>
        <authorList>
            <person name="Sork V.L."/>
            <person name="Fitz-Gibbon S.T."/>
            <person name="Puiu D."/>
            <person name="Crepeau M."/>
            <person name="Gugger P.F."/>
            <person name="Sherman R."/>
            <person name="Stevens K."/>
            <person name="Langley C.H."/>
            <person name="Pellegrini M."/>
            <person name="Salzberg S.L."/>
        </authorList>
    </citation>
    <scope>NUCLEOTIDE SEQUENCE [LARGE SCALE GENOMIC DNA]</scope>
    <source>
        <strain evidence="7">cv. SW786</strain>
    </source>
</reference>
<dbReference type="Proteomes" id="UP000594261">
    <property type="component" value="Chromosome 2"/>
</dbReference>
<evidence type="ECO:0000313" key="6">
    <source>
        <dbReference type="EnsemblPlants" id="QL02p034497:mrna"/>
    </source>
</evidence>
<dbReference type="SUPFAM" id="SSF52540">
    <property type="entry name" value="P-loop containing nucleoside triphosphate hydrolases"/>
    <property type="match status" value="1"/>
</dbReference>
<dbReference type="Pfam" id="PF00271">
    <property type="entry name" value="Helicase_C"/>
    <property type="match status" value="1"/>
</dbReference>
<evidence type="ECO:0000256" key="1">
    <source>
        <dbReference type="ARBA" id="ARBA00022741"/>
    </source>
</evidence>
<dbReference type="PANTHER" id="PTHR47959">
    <property type="entry name" value="ATP-DEPENDENT RNA HELICASE RHLE-RELATED"/>
    <property type="match status" value="1"/>
</dbReference>
<dbReference type="AlphaFoldDB" id="A0A7N2KWD0"/>
<dbReference type="OMA" id="CHRSHEV"/>
<dbReference type="InterPro" id="IPR027417">
    <property type="entry name" value="P-loop_NTPase"/>
</dbReference>
<dbReference type="InterPro" id="IPR001650">
    <property type="entry name" value="Helicase_C-like"/>
</dbReference>
<proteinExistence type="predicted"/>
<dbReference type="SMART" id="SM00490">
    <property type="entry name" value="HELICc"/>
    <property type="match status" value="1"/>
</dbReference>
<name>A0A7N2KWD0_QUELO</name>
<keyword evidence="1" id="KW-0547">Nucleotide-binding</keyword>
<accession>A0A7N2KWD0</accession>
<keyword evidence="7" id="KW-1185">Reference proteome</keyword>
<feature type="domain" description="Helicase C-terminal" evidence="5">
    <location>
        <begin position="9"/>
        <end position="150"/>
    </location>
</feature>
<organism evidence="6 7">
    <name type="scientific">Quercus lobata</name>
    <name type="common">Valley oak</name>
    <dbReference type="NCBI Taxonomy" id="97700"/>
    <lineage>
        <taxon>Eukaryota</taxon>
        <taxon>Viridiplantae</taxon>
        <taxon>Streptophyta</taxon>
        <taxon>Embryophyta</taxon>
        <taxon>Tracheophyta</taxon>
        <taxon>Spermatophyta</taxon>
        <taxon>Magnoliopsida</taxon>
        <taxon>eudicotyledons</taxon>
        <taxon>Gunneridae</taxon>
        <taxon>Pentapetalae</taxon>
        <taxon>rosids</taxon>
        <taxon>fabids</taxon>
        <taxon>Fagales</taxon>
        <taxon>Fagaceae</taxon>
        <taxon>Quercus</taxon>
    </lineage>
</organism>
<dbReference type="GO" id="GO:0003724">
    <property type="term" value="F:RNA helicase activity"/>
    <property type="evidence" value="ECO:0007669"/>
    <property type="project" value="TreeGrafter"/>
</dbReference>
<keyword evidence="3" id="KW-0347">Helicase</keyword>
<keyword evidence="2" id="KW-0378">Hydrolase</keyword>
<reference evidence="6" key="2">
    <citation type="submission" date="2021-01" db="UniProtKB">
        <authorList>
            <consortium name="EnsemblPlants"/>
        </authorList>
    </citation>
    <scope>IDENTIFICATION</scope>
</reference>
<evidence type="ECO:0000256" key="2">
    <source>
        <dbReference type="ARBA" id="ARBA00022801"/>
    </source>
</evidence>
<evidence type="ECO:0000256" key="4">
    <source>
        <dbReference type="ARBA" id="ARBA00022840"/>
    </source>
</evidence>
<dbReference type="PROSITE" id="PS51194">
    <property type="entry name" value="HELICASE_CTER"/>
    <property type="match status" value="1"/>
</dbReference>
<dbReference type="Gramene" id="QL02p034497:mrna">
    <property type="protein sequence ID" value="QL02p034497:mrna"/>
    <property type="gene ID" value="QL02p034497"/>
</dbReference>